<reference evidence="2" key="1">
    <citation type="submission" date="2022-11" db="EMBL/GenBank/DDBJ databases">
        <title>Complete genome sequence of Methanogenium organophilum DSM 3596.</title>
        <authorList>
            <person name="Chen S.-C."/>
            <person name="Lai S.-J."/>
            <person name="You Y.-T."/>
        </authorList>
    </citation>
    <scope>NUCLEOTIDE SEQUENCE</scope>
    <source>
        <strain evidence="2">DSM 3596</strain>
    </source>
</reference>
<gene>
    <name evidence="2" type="ORF">OU421_11305</name>
</gene>
<organism evidence="2 3">
    <name type="scientific">Methanogenium organophilum</name>
    <dbReference type="NCBI Taxonomy" id="2199"/>
    <lineage>
        <taxon>Archaea</taxon>
        <taxon>Methanobacteriati</taxon>
        <taxon>Methanobacteriota</taxon>
        <taxon>Stenosarchaea group</taxon>
        <taxon>Methanomicrobia</taxon>
        <taxon>Methanomicrobiales</taxon>
        <taxon>Methanomicrobiaceae</taxon>
        <taxon>Methanogenium</taxon>
    </lineage>
</organism>
<name>A0A9X9S3G7_METOG</name>
<dbReference type="RefSeq" id="WP_268186199.1">
    <property type="nucleotide sequence ID" value="NZ_CP113361.1"/>
</dbReference>
<protein>
    <submittedName>
        <fullName evidence="2">Uncharacterized protein</fullName>
    </submittedName>
</protein>
<dbReference type="EMBL" id="CP113361">
    <property type="protein sequence ID" value="WAI00991.1"/>
    <property type="molecule type" value="Genomic_DNA"/>
</dbReference>
<dbReference type="AlphaFoldDB" id="A0A9X9S3G7"/>
<keyword evidence="1" id="KW-0472">Membrane</keyword>
<dbReference type="KEGG" id="mou:OU421_11305"/>
<evidence type="ECO:0000256" key="1">
    <source>
        <dbReference type="SAM" id="Phobius"/>
    </source>
</evidence>
<keyword evidence="1" id="KW-1133">Transmembrane helix</keyword>
<accession>A0A9X9S3G7</accession>
<evidence type="ECO:0000313" key="2">
    <source>
        <dbReference type="EMBL" id="WAI00991.1"/>
    </source>
</evidence>
<keyword evidence="3" id="KW-1185">Reference proteome</keyword>
<dbReference type="Proteomes" id="UP001163096">
    <property type="component" value="Chromosome"/>
</dbReference>
<keyword evidence="1" id="KW-0812">Transmembrane</keyword>
<feature type="transmembrane region" description="Helical" evidence="1">
    <location>
        <begin position="56"/>
        <end position="76"/>
    </location>
</feature>
<proteinExistence type="predicted"/>
<evidence type="ECO:0000313" key="3">
    <source>
        <dbReference type="Proteomes" id="UP001163096"/>
    </source>
</evidence>
<dbReference type="GeneID" id="76835697"/>
<sequence length="317" mass="35422">MQFDGFISKAKGMSLGKVLLLSIIVFNSFILALFLASGPVYLLFEHFEMLSFGNLYAAALIVSILLAASAITLLSLKLLDHNRGITIGIHMVLFALFGSLFIGMLYHDIKGSTAPGEAIYFISISGLEDKSGSLINEFVVPLPMLNNGPLLPLDELNNKKFGEWNTVVIGFQNSTQKMLAIQHIGPNLTEIEDEISFYYRFDDPIKIDAQNTVYLSSLTTNLDDIMVVIGDKEESGRYYYQSEIFVPDNLKSVNDTDSMINIKVLLKVDTGESWFDRGSSEYIYSINESVNINNSGRIPVTVDVGVNELYELYYDFY</sequence>
<feature type="transmembrane region" description="Helical" evidence="1">
    <location>
        <begin position="18"/>
        <end position="44"/>
    </location>
</feature>
<feature type="transmembrane region" description="Helical" evidence="1">
    <location>
        <begin position="88"/>
        <end position="106"/>
    </location>
</feature>